<feature type="region of interest" description="Disordered" evidence="1">
    <location>
        <begin position="39"/>
        <end position="65"/>
    </location>
</feature>
<comment type="caution">
    <text evidence="2">The sequence shown here is derived from an EMBL/GenBank/DDBJ whole genome shotgun (WGS) entry which is preliminary data.</text>
</comment>
<evidence type="ECO:0000256" key="1">
    <source>
        <dbReference type="SAM" id="MobiDB-lite"/>
    </source>
</evidence>
<feature type="compositionally biased region" description="Basic and acidic residues" evidence="1">
    <location>
        <begin position="93"/>
        <end position="104"/>
    </location>
</feature>
<sequence length="122" mass="13422">MGEWGSGPLKLSLTGRKETAKAAASHAYSTLTQLTVHPYPRRYQERNAERNGGAASGPGILCGSRGHTGELQTVGRIRTCMARIAWRPKVKRRQEALKREDQKLTRVKSCSVTKSVSVGYKP</sequence>
<dbReference type="Proteomes" id="UP000299102">
    <property type="component" value="Unassembled WGS sequence"/>
</dbReference>
<reference evidence="2 3" key="1">
    <citation type="journal article" date="2019" name="Commun. Biol.">
        <title>The bagworm genome reveals a unique fibroin gene that provides high tensile strength.</title>
        <authorList>
            <person name="Kono N."/>
            <person name="Nakamura H."/>
            <person name="Ohtoshi R."/>
            <person name="Tomita M."/>
            <person name="Numata K."/>
            <person name="Arakawa K."/>
        </authorList>
    </citation>
    <scope>NUCLEOTIDE SEQUENCE [LARGE SCALE GENOMIC DNA]</scope>
</reference>
<proteinExistence type="predicted"/>
<protein>
    <submittedName>
        <fullName evidence="2">Uncharacterized protein</fullName>
    </submittedName>
</protein>
<organism evidence="2 3">
    <name type="scientific">Eumeta variegata</name>
    <name type="common">Bagworm moth</name>
    <name type="synonym">Eumeta japonica</name>
    <dbReference type="NCBI Taxonomy" id="151549"/>
    <lineage>
        <taxon>Eukaryota</taxon>
        <taxon>Metazoa</taxon>
        <taxon>Ecdysozoa</taxon>
        <taxon>Arthropoda</taxon>
        <taxon>Hexapoda</taxon>
        <taxon>Insecta</taxon>
        <taxon>Pterygota</taxon>
        <taxon>Neoptera</taxon>
        <taxon>Endopterygota</taxon>
        <taxon>Lepidoptera</taxon>
        <taxon>Glossata</taxon>
        <taxon>Ditrysia</taxon>
        <taxon>Tineoidea</taxon>
        <taxon>Psychidae</taxon>
        <taxon>Oiketicinae</taxon>
        <taxon>Eumeta</taxon>
    </lineage>
</organism>
<evidence type="ECO:0000313" key="3">
    <source>
        <dbReference type="Proteomes" id="UP000299102"/>
    </source>
</evidence>
<gene>
    <name evidence="2" type="ORF">EVAR_14766_1</name>
</gene>
<name>A0A4C1TWE4_EUMVA</name>
<evidence type="ECO:0000313" key="2">
    <source>
        <dbReference type="EMBL" id="GBP18373.1"/>
    </source>
</evidence>
<accession>A0A4C1TWE4</accession>
<feature type="region of interest" description="Disordered" evidence="1">
    <location>
        <begin position="91"/>
        <end position="122"/>
    </location>
</feature>
<dbReference type="EMBL" id="BGZK01000096">
    <property type="protein sequence ID" value="GBP18373.1"/>
    <property type="molecule type" value="Genomic_DNA"/>
</dbReference>
<keyword evidence="3" id="KW-1185">Reference proteome</keyword>
<dbReference type="AlphaFoldDB" id="A0A4C1TWE4"/>
<feature type="compositionally biased region" description="Low complexity" evidence="1">
    <location>
        <begin position="107"/>
        <end position="122"/>
    </location>
</feature>